<feature type="transmembrane region" description="Helical" evidence="1">
    <location>
        <begin position="181"/>
        <end position="203"/>
    </location>
</feature>
<gene>
    <name evidence="2" type="ORF">KIPB_005571</name>
</gene>
<reference evidence="2 3" key="1">
    <citation type="journal article" date="2018" name="PLoS ONE">
        <title>The draft genome of Kipferlia bialata reveals reductive genome evolution in fornicate parasites.</title>
        <authorList>
            <person name="Tanifuji G."/>
            <person name="Takabayashi S."/>
            <person name="Kume K."/>
            <person name="Takagi M."/>
            <person name="Nakayama T."/>
            <person name="Kamikawa R."/>
            <person name="Inagaki Y."/>
            <person name="Hashimoto T."/>
        </authorList>
    </citation>
    <scope>NUCLEOTIDE SEQUENCE [LARGE SCALE GENOMIC DNA]</scope>
    <source>
        <strain evidence="2">NY0173</strain>
    </source>
</reference>
<organism evidence="2 3">
    <name type="scientific">Kipferlia bialata</name>
    <dbReference type="NCBI Taxonomy" id="797122"/>
    <lineage>
        <taxon>Eukaryota</taxon>
        <taxon>Metamonada</taxon>
        <taxon>Carpediemonas-like organisms</taxon>
        <taxon>Kipferlia</taxon>
    </lineage>
</organism>
<protein>
    <submittedName>
        <fullName evidence="2">Uncharacterized protein</fullName>
    </submittedName>
</protein>
<dbReference type="AlphaFoldDB" id="A0A9K3CVL1"/>
<dbReference type="EMBL" id="BDIP01001317">
    <property type="protein sequence ID" value="GIQ84129.1"/>
    <property type="molecule type" value="Genomic_DNA"/>
</dbReference>
<accession>A0A9K3CVL1</accession>
<comment type="caution">
    <text evidence="2">The sequence shown here is derived from an EMBL/GenBank/DDBJ whole genome shotgun (WGS) entry which is preliminary data.</text>
</comment>
<feature type="non-terminal residue" evidence="2">
    <location>
        <position position="1"/>
    </location>
</feature>
<keyword evidence="1" id="KW-0472">Membrane</keyword>
<feature type="transmembrane region" description="Helical" evidence="1">
    <location>
        <begin position="26"/>
        <end position="50"/>
    </location>
</feature>
<feature type="transmembrane region" description="Helical" evidence="1">
    <location>
        <begin position="71"/>
        <end position="90"/>
    </location>
</feature>
<feature type="transmembrane region" description="Helical" evidence="1">
    <location>
        <begin position="117"/>
        <end position="142"/>
    </location>
</feature>
<evidence type="ECO:0000313" key="2">
    <source>
        <dbReference type="EMBL" id="GIQ84129.1"/>
    </source>
</evidence>
<evidence type="ECO:0000313" key="3">
    <source>
        <dbReference type="Proteomes" id="UP000265618"/>
    </source>
</evidence>
<keyword evidence="3" id="KW-1185">Reference proteome</keyword>
<proteinExistence type="predicted"/>
<dbReference type="Proteomes" id="UP000265618">
    <property type="component" value="Unassembled WGS sequence"/>
</dbReference>
<name>A0A9K3CVL1_9EUKA</name>
<feature type="transmembrane region" description="Helical" evidence="1">
    <location>
        <begin position="209"/>
        <end position="232"/>
    </location>
</feature>
<keyword evidence="1" id="KW-1133">Transmembrane helix</keyword>
<evidence type="ECO:0000256" key="1">
    <source>
        <dbReference type="SAM" id="Phobius"/>
    </source>
</evidence>
<keyword evidence="1" id="KW-0812">Transmembrane</keyword>
<sequence length="256" mass="27693">CVSSWQYWNFHSLCSLDEAGQEWVTLSPLISCLAAGVAGLTPLPLSTLYVKAFKRVISPSLIGNPHTVARVHSIITVACVLCILAWDTWYCMALDTDSYSAYTLCYSEYMAHRSIVWHLYIEGVLGVVVSPGLILVLEWVTIAVSKSIRLSREGKGGGGVLSQERGGEEYLNRKRGSVGKALLLTVTVSIGLPLSMLYAPSIYTAETGIAIWTWIVSVTSILQGVALCILYLPPKRPAKPSVSDMVAALSAVVDTV</sequence>